<dbReference type="GO" id="GO:0022857">
    <property type="term" value="F:transmembrane transporter activity"/>
    <property type="evidence" value="ECO:0007669"/>
    <property type="project" value="UniProtKB-UniRule"/>
</dbReference>
<dbReference type="Pfam" id="PF06808">
    <property type="entry name" value="DctM"/>
    <property type="match status" value="1"/>
</dbReference>
<name>A0A2K8K8D8_9RHOB</name>
<sequence>MTPLMAGLVGFLALFALLALRVPIGLAMMAVGAGGIAILNSPTAALNVMGSFPYSYSAVFSLSVVPLFILMGAFATVSGMGQGLYRTAYSWVGHRRGGLASATIISCAGFAALSGSSIAAAATMGKVALPEMERYKYDSGLATGAIAAGGTLGILIPPSTVLIVYALLTEQSVGRLFLAGFLPGLLLTLLFVATVMLVSRLNPAAGPAGPRTSFAERFRVLGNSGALLFIVTIVIGGIYTGIFTVTEAASVGAFLTFLHALWSGNMTISRFFEALLSTIKTTSMVFFILIGAHFFAPFLALTRIPVNLAAAVGELAVPALGILLIIIALYIILGTFMEGFAMLVLTVPIVLPVILALGYDPIWFGIVMVVVVEMGLISPPVGMNVFVVKGVAQHVPLSKIYRGIIPFWLAMGVCVFLLILFPEIALYLPNTMMGRG</sequence>
<proteinExistence type="inferred from homology"/>
<dbReference type="InterPro" id="IPR010656">
    <property type="entry name" value="DctM"/>
</dbReference>
<dbReference type="OrthoDB" id="9790209at2"/>
<evidence type="ECO:0000256" key="7">
    <source>
        <dbReference type="RuleBase" id="RU369079"/>
    </source>
</evidence>
<comment type="similarity">
    <text evidence="7">Belongs to the TRAP transporter large permease family.</text>
</comment>
<protein>
    <recommendedName>
        <fullName evidence="7">TRAP transporter large permease protein</fullName>
    </recommendedName>
</protein>
<dbReference type="KEGG" id="rbg:BG454_07600"/>
<gene>
    <name evidence="9" type="ORF">BG454_07600</name>
</gene>
<evidence type="ECO:0000256" key="6">
    <source>
        <dbReference type="ARBA" id="ARBA00023136"/>
    </source>
</evidence>
<comment type="subunit">
    <text evidence="7">The complex comprises the extracytoplasmic solute receptor protein and the two transmembrane proteins.</text>
</comment>
<evidence type="ECO:0000256" key="3">
    <source>
        <dbReference type="ARBA" id="ARBA00022519"/>
    </source>
</evidence>
<comment type="subcellular location">
    <subcellularLocation>
        <location evidence="1 7">Cell inner membrane</location>
        <topology evidence="1 7">Multi-pass membrane protein</topology>
    </subcellularLocation>
</comment>
<reference evidence="9 10" key="1">
    <citation type="submission" date="2017-11" db="EMBL/GenBank/DDBJ databases">
        <title>Revised Sequence and Annotation of the Rhodobaca barguzinensis strain alga05 Genome.</title>
        <authorList>
            <person name="Kopejtka K."/>
            <person name="Tomasch J.M."/>
            <person name="Bunk B."/>
            <person name="Koblizek M."/>
        </authorList>
    </citation>
    <scope>NUCLEOTIDE SEQUENCE [LARGE SCALE GENOMIC DNA]</scope>
    <source>
        <strain evidence="10">alga05</strain>
    </source>
</reference>
<feature type="transmembrane region" description="Helical" evidence="7">
    <location>
        <begin position="284"/>
        <end position="301"/>
    </location>
</feature>
<organism evidence="9 10">
    <name type="scientific">Roseinatronobacter bogoriensis subsp. barguzinensis</name>
    <dbReference type="NCBI Taxonomy" id="441209"/>
    <lineage>
        <taxon>Bacteria</taxon>
        <taxon>Pseudomonadati</taxon>
        <taxon>Pseudomonadota</taxon>
        <taxon>Alphaproteobacteria</taxon>
        <taxon>Rhodobacterales</taxon>
        <taxon>Paracoccaceae</taxon>
        <taxon>Roseinatronobacter</taxon>
    </lineage>
</organism>
<evidence type="ECO:0000259" key="8">
    <source>
        <dbReference type="Pfam" id="PF06808"/>
    </source>
</evidence>
<dbReference type="PANTHER" id="PTHR33362">
    <property type="entry name" value="SIALIC ACID TRAP TRANSPORTER PERMEASE PROTEIN SIAT-RELATED"/>
    <property type="match status" value="1"/>
</dbReference>
<evidence type="ECO:0000256" key="4">
    <source>
        <dbReference type="ARBA" id="ARBA00022692"/>
    </source>
</evidence>
<feature type="transmembrane region" description="Helical" evidence="7">
    <location>
        <begin position="407"/>
        <end position="428"/>
    </location>
</feature>
<evidence type="ECO:0000256" key="5">
    <source>
        <dbReference type="ARBA" id="ARBA00022989"/>
    </source>
</evidence>
<accession>A0A2K8K8D8</accession>
<keyword evidence="7" id="KW-0813">Transport</keyword>
<keyword evidence="3 7" id="KW-0997">Cell inner membrane</keyword>
<evidence type="ECO:0000256" key="1">
    <source>
        <dbReference type="ARBA" id="ARBA00004429"/>
    </source>
</evidence>
<dbReference type="InterPro" id="IPR004681">
    <property type="entry name" value="TRAP_DctM"/>
</dbReference>
<dbReference type="EMBL" id="CP024899">
    <property type="protein sequence ID" value="ATX65707.1"/>
    <property type="molecule type" value="Genomic_DNA"/>
</dbReference>
<feature type="transmembrane region" description="Helical" evidence="7">
    <location>
        <begin position="175"/>
        <end position="198"/>
    </location>
</feature>
<feature type="transmembrane region" description="Helical" evidence="7">
    <location>
        <begin position="366"/>
        <end position="387"/>
    </location>
</feature>
<dbReference type="NCBIfam" id="TIGR00786">
    <property type="entry name" value="dctM"/>
    <property type="match status" value="1"/>
</dbReference>
<dbReference type="GO" id="GO:0005886">
    <property type="term" value="C:plasma membrane"/>
    <property type="evidence" value="ECO:0007669"/>
    <property type="project" value="UniProtKB-SubCell"/>
</dbReference>
<feature type="transmembrane region" description="Helical" evidence="7">
    <location>
        <begin position="98"/>
        <end position="122"/>
    </location>
</feature>
<feature type="domain" description="TRAP C4-dicarboxylate transport system permease DctM subunit" evidence="8">
    <location>
        <begin position="11"/>
        <end position="424"/>
    </location>
</feature>
<keyword evidence="2" id="KW-1003">Cell membrane</keyword>
<feature type="transmembrane region" description="Helical" evidence="7">
    <location>
        <begin position="56"/>
        <end position="77"/>
    </location>
</feature>
<feature type="transmembrane region" description="Helical" evidence="7">
    <location>
        <begin position="339"/>
        <end position="359"/>
    </location>
</feature>
<keyword evidence="10" id="KW-1185">Reference proteome</keyword>
<comment type="function">
    <text evidence="7">Part of the tripartite ATP-independent periplasmic (TRAP) transport system.</text>
</comment>
<evidence type="ECO:0000313" key="10">
    <source>
        <dbReference type="Proteomes" id="UP000228948"/>
    </source>
</evidence>
<keyword evidence="5 7" id="KW-1133">Transmembrane helix</keyword>
<dbReference type="RefSeq" id="WP_071480261.1">
    <property type="nucleotide sequence ID" value="NZ_CP024899.1"/>
</dbReference>
<dbReference type="AlphaFoldDB" id="A0A2K8K8D8"/>
<keyword evidence="6 7" id="KW-0472">Membrane</keyword>
<dbReference type="PIRSF" id="PIRSF006066">
    <property type="entry name" value="HI0050"/>
    <property type="match status" value="1"/>
</dbReference>
<dbReference type="Proteomes" id="UP000228948">
    <property type="component" value="Chromosome"/>
</dbReference>
<dbReference type="STRING" id="441209.GCA_001870665_01297"/>
<keyword evidence="4 7" id="KW-0812">Transmembrane</keyword>
<evidence type="ECO:0000256" key="2">
    <source>
        <dbReference type="ARBA" id="ARBA00022475"/>
    </source>
</evidence>
<feature type="transmembrane region" description="Helical" evidence="7">
    <location>
        <begin position="308"/>
        <end position="333"/>
    </location>
</feature>
<comment type="caution">
    <text evidence="7">Lacks conserved residue(s) required for the propagation of feature annotation.</text>
</comment>
<evidence type="ECO:0000313" key="9">
    <source>
        <dbReference type="EMBL" id="ATX65707.1"/>
    </source>
</evidence>
<feature type="transmembrane region" description="Helical" evidence="7">
    <location>
        <begin position="142"/>
        <end position="168"/>
    </location>
</feature>
<feature type="transmembrane region" description="Helical" evidence="7">
    <location>
        <begin position="218"/>
        <end position="239"/>
    </location>
</feature>
<dbReference type="PANTHER" id="PTHR33362:SF5">
    <property type="entry name" value="C4-DICARBOXYLATE TRAP TRANSPORTER LARGE PERMEASE PROTEIN DCTM"/>
    <property type="match status" value="1"/>
</dbReference>